<feature type="non-terminal residue" evidence="1">
    <location>
        <position position="1"/>
    </location>
</feature>
<dbReference type="EMBL" id="JAUHJQ010000346">
    <property type="protein sequence ID" value="MDN4176096.1"/>
    <property type="molecule type" value="Genomic_DNA"/>
</dbReference>
<keyword evidence="2" id="KW-1185">Reference proteome</keyword>
<feature type="non-terminal residue" evidence="1">
    <location>
        <position position="68"/>
    </location>
</feature>
<evidence type="ECO:0000313" key="1">
    <source>
        <dbReference type="EMBL" id="MDN4176096.1"/>
    </source>
</evidence>
<sequence length="68" mass="7061">RLLRADPRSDEPPRELVRLDVPLGAVARAEPREATGGVPAFIAAAGTGIARLARSGELGWFGRPADGG</sequence>
<gene>
    <name evidence="1" type="ORF">QWY28_24330</name>
</gene>
<comment type="caution">
    <text evidence="1">The sequence shown here is derived from an EMBL/GenBank/DDBJ whole genome shotgun (WGS) entry which is preliminary data.</text>
</comment>
<organism evidence="1 2">
    <name type="scientific">Nocardioides oceani</name>
    <dbReference type="NCBI Taxonomy" id="3058369"/>
    <lineage>
        <taxon>Bacteria</taxon>
        <taxon>Bacillati</taxon>
        <taxon>Actinomycetota</taxon>
        <taxon>Actinomycetes</taxon>
        <taxon>Propionibacteriales</taxon>
        <taxon>Nocardioidaceae</taxon>
        <taxon>Nocardioides</taxon>
    </lineage>
</organism>
<accession>A0ABT8FNI0</accession>
<name>A0ABT8FNI0_9ACTN</name>
<reference evidence="1" key="1">
    <citation type="submission" date="2023-06" db="EMBL/GenBank/DDBJ databases">
        <title>Draft genome sequence of Nocardioides sp. SOB77.</title>
        <authorList>
            <person name="Zhang G."/>
        </authorList>
    </citation>
    <scope>NUCLEOTIDE SEQUENCE</scope>
    <source>
        <strain evidence="1">SOB77</strain>
    </source>
</reference>
<dbReference type="Proteomes" id="UP001168620">
    <property type="component" value="Unassembled WGS sequence"/>
</dbReference>
<evidence type="ECO:0000313" key="2">
    <source>
        <dbReference type="Proteomes" id="UP001168620"/>
    </source>
</evidence>
<proteinExistence type="predicted"/>
<protein>
    <submittedName>
        <fullName evidence="1">Uncharacterized protein</fullName>
    </submittedName>
</protein>